<evidence type="ECO:0000259" key="20">
    <source>
        <dbReference type="PROSITE" id="PS50002"/>
    </source>
</evidence>
<feature type="region of interest" description="Disordered" evidence="18">
    <location>
        <begin position="459"/>
        <end position="489"/>
    </location>
</feature>
<dbReference type="Proteomes" id="UP000694523">
    <property type="component" value="Unplaced"/>
</dbReference>
<evidence type="ECO:0000259" key="19">
    <source>
        <dbReference type="PROSITE" id="PS50001"/>
    </source>
</evidence>
<dbReference type="GO" id="GO:0012505">
    <property type="term" value="C:endomembrane system"/>
    <property type="evidence" value="ECO:0007669"/>
    <property type="project" value="UniProtKB-SubCell"/>
</dbReference>
<evidence type="ECO:0000256" key="12">
    <source>
        <dbReference type="ARBA" id="ARBA00023136"/>
    </source>
</evidence>
<evidence type="ECO:0000313" key="23">
    <source>
        <dbReference type="Proteomes" id="UP000694523"/>
    </source>
</evidence>
<dbReference type="AlphaFoldDB" id="A0A8C6SAW4"/>
<dbReference type="InterPro" id="IPR036028">
    <property type="entry name" value="SH3-like_dom_sf"/>
</dbReference>
<dbReference type="InterPro" id="IPR001245">
    <property type="entry name" value="Ser-Thr/Tyr_kinase_cat_dom"/>
</dbReference>
<evidence type="ECO:0000256" key="8">
    <source>
        <dbReference type="ARBA" id="ARBA00022741"/>
    </source>
</evidence>
<evidence type="ECO:0000259" key="21">
    <source>
        <dbReference type="PROSITE" id="PS50011"/>
    </source>
</evidence>
<dbReference type="GO" id="GO:0005737">
    <property type="term" value="C:cytoplasm"/>
    <property type="evidence" value="ECO:0007669"/>
    <property type="project" value="UniProtKB-SubCell"/>
</dbReference>
<dbReference type="PRINTS" id="PR00109">
    <property type="entry name" value="TYRKINASE"/>
</dbReference>
<dbReference type="SMART" id="SM00252">
    <property type="entry name" value="SH2"/>
    <property type="match status" value="1"/>
</dbReference>
<feature type="domain" description="SH2" evidence="19">
    <location>
        <begin position="118"/>
        <end position="210"/>
    </location>
</feature>
<keyword evidence="14" id="KW-0449">Lipoprotein</keyword>
<dbReference type="GO" id="GO:0030182">
    <property type="term" value="P:neuron differentiation"/>
    <property type="evidence" value="ECO:0007669"/>
    <property type="project" value="UniProtKB-ARBA"/>
</dbReference>
<keyword evidence="8 17" id="KW-0547">Nucleotide-binding</keyword>
<dbReference type="GO" id="GO:0050793">
    <property type="term" value="P:regulation of developmental process"/>
    <property type="evidence" value="ECO:0007669"/>
    <property type="project" value="UniProtKB-ARBA"/>
</dbReference>
<dbReference type="InterPro" id="IPR000719">
    <property type="entry name" value="Prot_kinase_dom"/>
</dbReference>
<evidence type="ECO:0000256" key="11">
    <source>
        <dbReference type="ARBA" id="ARBA00022999"/>
    </source>
</evidence>
<evidence type="ECO:0000256" key="18">
    <source>
        <dbReference type="SAM" id="MobiDB-lite"/>
    </source>
</evidence>
<sequence length="489" mass="55764">MGDSDFRVCPCMSSLWDKLTGRKKTEDRPAPGHVEMTPAPPSSGGMPRTGSFYVGLWDFAGGQDDEMSFQKGDRFKVLGRSEEWWTVQRVDKNGNVRGTGNVPYNYLEREESLETQPWFSGTTTRSEAETLLMSSENERGAFLVRRSESETVGYVLSVKSWNPMRHFKVLQDEDGNYQFESSQHFSSLVDLVDHFADNGLEGIGKLGEPCKKVQTCLKTEVLLNEWERPKEEFVLEEELSDGSFADVYRGTWRNNTNVAIKVIKKGTSNSMNLLELNSQLFRHEIQQLVKLRHRHLVSVLAVCTETSARYFVTELMEKGNLLNFLRGPEGQHQDTVSLVDMGAQVADGMSYLEENNYVHSELAARNVLVGEDYICKVADFGLGRLLKETLYNMDESKFPYRWSAPEVIASMRFSNKSDVWSFGVLLYEIVTFGGVPYPGQDMVKIDFFQISCNSHRFREEPEDRPTFNSLRERLKNGKAQQELADEDDK</sequence>
<keyword evidence="9 17" id="KW-0418">Kinase</keyword>
<comment type="catalytic activity">
    <reaction evidence="17">
        <text>L-tyrosyl-[protein] + ATP = O-phospho-L-tyrosyl-[protein] + ADP + H(+)</text>
        <dbReference type="Rhea" id="RHEA:10596"/>
        <dbReference type="Rhea" id="RHEA-COMP:10136"/>
        <dbReference type="Rhea" id="RHEA-COMP:20101"/>
        <dbReference type="ChEBI" id="CHEBI:15378"/>
        <dbReference type="ChEBI" id="CHEBI:30616"/>
        <dbReference type="ChEBI" id="CHEBI:46858"/>
        <dbReference type="ChEBI" id="CHEBI:61978"/>
        <dbReference type="ChEBI" id="CHEBI:456216"/>
        <dbReference type="EC" id="2.7.10.2"/>
    </reaction>
</comment>
<comment type="similarity">
    <text evidence="17">Belongs to the protein kinase superfamily. Tyr protein kinase family.</text>
</comment>
<feature type="region of interest" description="Disordered" evidence="18">
    <location>
        <begin position="20"/>
        <end position="47"/>
    </location>
</feature>
<keyword evidence="4" id="KW-0963">Cytoplasm</keyword>
<dbReference type="PROSITE" id="PS50001">
    <property type="entry name" value="SH2"/>
    <property type="match status" value="1"/>
</dbReference>
<comment type="subcellular location">
    <subcellularLocation>
        <location evidence="2">Cytoplasm</location>
    </subcellularLocation>
    <subcellularLocation>
        <location evidence="1">Endomembrane system</location>
    </subcellularLocation>
</comment>
<evidence type="ECO:0000256" key="5">
    <source>
        <dbReference type="ARBA" id="ARBA00022553"/>
    </source>
</evidence>
<dbReference type="PRINTS" id="PR00401">
    <property type="entry name" value="SH2DOMAIN"/>
</dbReference>
<protein>
    <recommendedName>
        <fullName evidence="17">Tyrosine-protein kinase</fullName>
        <ecNumber evidence="17">2.7.10.2</ecNumber>
    </recommendedName>
</protein>
<keyword evidence="10 17" id="KW-0067">ATP-binding</keyword>
<keyword evidence="13 17" id="KW-0829">Tyrosine-protein kinase</keyword>
<organism evidence="22 23">
    <name type="scientific">Neogobius melanostomus</name>
    <name type="common">round goby</name>
    <dbReference type="NCBI Taxonomy" id="47308"/>
    <lineage>
        <taxon>Eukaryota</taxon>
        <taxon>Metazoa</taxon>
        <taxon>Chordata</taxon>
        <taxon>Craniata</taxon>
        <taxon>Vertebrata</taxon>
        <taxon>Euteleostomi</taxon>
        <taxon>Actinopterygii</taxon>
        <taxon>Neopterygii</taxon>
        <taxon>Teleostei</taxon>
        <taxon>Neoteleostei</taxon>
        <taxon>Acanthomorphata</taxon>
        <taxon>Gobiaria</taxon>
        <taxon>Gobiiformes</taxon>
        <taxon>Gobioidei</taxon>
        <taxon>Gobiidae</taxon>
        <taxon>Benthophilinae</taxon>
        <taxon>Neogobiini</taxon>
        <taxon>Neogobius</taxon>
    </lineage>
</organism>
<reference evidence="22" key="2">
    <citation type="submission" date="2025-09" db="UniProtKB">
        <authorList>
            <consortium name="Ensembl"/>
        </authorList>
    </citation>
    <scope>IDENTIFICATION</scope>
</reference>
<evidence type="ECO:0000256" key="7">
    <source>
        <dbReference type="ARBA" id="ARBA00022707"/>
    </source>
</evidence>
<dbReference type="SUPFAM" id="SSF55550">
    <property type="entry name" value="SH2 domain"/>
    <property type="match status" value="1"/>
</dbReference>
<feature type="domain" description="Protein kinase" evidence="21">
    <location>
        <begin position="233"/>
        <end position="489"/>
    </location>
</feature>
<accession>A0A8C6SAW4</accession>
<dbReference type="EC" id="2.7.10.2" evidence="17"/>
<dbReference type="InterPro" id="IPR036860">
    <property type="entry name" value="SH2_dom_sf"/>
</dbReference>
<dbReference type="InterPro" id="IPR050198">
    <property type="entry name" value="Non-receptor_tyrosine_kinases"/>
</dbReference>
<dbReference type="Gene3D" id="1.10.510.10">
    <property type="entry name" value="Transferase(Phosphotransferase) domain 1"/>
    <property type="match status" value="1"/>
</dbReference>
<dbReference type="Gene3D" id="2.30.30.40">
    <property type="entry name" value="SH3 Domains"/>
    <property type="match status" value="1"/>
</dbReference>
<evidence type="ECO:0000256" key="17">
    <source>
        <dbReference type="RuleBase" id="RU362096"/>
    </source>
</evidence>
<evidence type="ECO:0000256" key="6">
    <source>
        <dbReference type="ARBA" id="ARBA00022679"/>
    </source>
</evidence>
<evidence type="ECO:0000256" key="16">
    <source>
        <dbReference type="PROSITE-ProRule" id="PRU00192"/>
    </source>
</evidence>
<feature type="compositionally biased region" description="Basic and acidic residues" evidence="18">
    <location>
        <begin position="459"/>
        <end position="475"/>
    </location>
</feature>
<keyword evidence="7" id="KW-0519">Myristate</keyword>
<keyword evidence="12" id="KW-0472">Membrane</keyword>
<dbReference type="InterPro" id="IPR001452">
    <property type="entry name" value="SH3_domain"/>
</dbReference>
<evidence type="ECO:0000256" key="4">
    <source>
        <dbReference type="ARBA" id="ARBA00022490"/>
    </source>
</evidence>
<name>A0A8C6SAW4_9GOBI</name>
<dbReference type="GO" id="GO:0048468">
    <property type="term" value="P:cell development"/>
    <property type="evidence" value="ECO:0007669"/>
    <property type="project" value="UniProtKB-ARBA"/>
</dbReference>
<evidence type="ECO:0000256" key="14">
    <source>
        <dbReference type="ARBA" id="ARBA00023288"/>
    </source>
</evidence>
<evidence type="ECO:0000256" key="15">
    <source>
        <dbReference type="PROSITE-ProRule" id="PRU00191"/>
    </source>
</evidence>
<keyword evidence="23" id="KW-1185">Reference proteome</keyword>
<dbReference type="InterPro" id="IPR011009">
    <property type="entry name" value="Kinase-like_dom_sf"/>
</dbReference>
<feature type="compositionally biased region" description="Basic and acidic residues" evidence="18">
    <location>
        <begin position="20"/>
        <end position="30"/>
    </location>
</feature>
<proteinExistence type="inferred from homology"/>
<reference evidence="22" key="1">
    <citation type="submission" date="2025-08" db="UniProtKB">
        <authorList>
            <consortium name="Ensembl"/>
        </authorList>
    </citation>
    <scope>IDENTIFICATION</scope>
</reference>
<dbReference type="GO" id="GO:0005524">
    <property type="term" value="F:ATP binding"/>
    <property type="evidence" value="ECO:0007669"/>
    <property type="project" value="UniProtKB-KW"/>
</dbReference>
<evidence type="ECO:0000256" key="2">
    <source>
        <dbReference type="ARBA" id="ARBA00004496"/>
    </source>
</evidence>
<dbReference type="FunFam" id="1.10.510.10:FF:001512">
    <property type="entry name" value="Receptor tyrosine-protein kinase erbB-2"/>
    <property type="match status" value="1"/>
</dbReference>
<keyword evidence="6 17" id="KW-0808">Transferase</keyword>
<dbReference type="SUPFAM" id="SSF50044">
    <property type="entry name" value="SH3-domain"/>
    <property type="match status" value="1"/>
</dbReference>
<dbReference type="InterPro" id="IPR000980">
    <property type="entry name" value="SH2"/>
</dbReference>
<evidence type="ECO:0000313" key="22">
    <source>
        <dbReference type="Ensembl" id="ENSNMLP00000002674.1"/>
    </source>
</evidence>
<evidence type="ECO:0000256" key="9">
    <source>
        <dbReference type="ARBA" id="ARBA00022777"/>
    </source>
</evidence>
<dbReference type="PROSITE" id="PS50011">
    <property type="entry name" value="PROTEIN_KINASE_DOM"/>
    <property type="match status" value="1"/>
</dbReference>
<dbReference type="PROSITE" id="PS50002">
    <property type="entry name" value="SH3"/>
    <property type="match status" value="1"/>
</dbReference>
<dbReference type="Gene3D" id="3.30.505.10">
    <property type="entry name" value="SH2 domain"/>
    <property type="match status" value="1"/>
</dbReference>
<keyword evidence="5" id="KW-0597">Phosphoprotein</keyword>
<evidence type="ECO:0000256" key="10">
    <source>
        <dbReference type="ARBA" id="ARBA00022840"/>
    </source>
</evidence>
<evidence type="ECO:0000256" key="3">
    <source>
        <dbReference type="ARBA" id="ARBA00022443"/>
    </source>
</evidence>
<dbReference type="SMART" id="SM00326">
    <property type="entry name" value="SH3"/>
    <property type="match status" value="1"/>
</dbReference>
<dbReference type="Pfam" id="PF00017">
    <property type="entry name" value="SH2"/>
    <property type="match status" value="1"/>
</dbReference>
<dbReference type="Pfam" id="PF00018">
    <property type="entry name" value="SH3_1"/>
    <property type="match status" value="1"/>
</dbReference>
<evidence type="ECO:0000256" key="1">
    <source>
        <dbReference type="ARBA" id="ARBA00004308"/>
    </source>
</evidence>
<evidence type="ECO:0000256" key="13">
    <source>
        <dbReference type="ARBA" id="ARBA00023137"/>
    </source>
</evidence>
<feature type="domain" description="SH3" evidence="20">
    <location>
        <begin position="48"/>
        <end position="112"/>
    </location>
</feature>
<keyword evidence="11 15" id="KW-0727">SH2 domain</keyword>
<dbReference type="Ensembl" id="ENSNMLT00000003069.1">
    <property type="protein sequence ID" value="ENSNMLP00000002674.1"/>
    <property type="gene ID" value="ENSNMLG00000001944.1"/>
</dbReference>
<dbReference type="Pfam" id="PF07714">
    <property type="entry name" value="PK_Tyr_Ser-Thr"/>
    <property type="match status" value="1"/>
</dbReference>
<keyword evidence="3 16" id="KW-0728">SH3 domain</keyword>
<dbReference type="PANTHER" id="PTHR24418">
    <property type="entry name" value="TYROSINE-PROTEIN KINASE"/>
    <property type="match status" value="1"/>
</dbReference>
<dbReference type="GO" id="GO:0004715">
    <property type="term" value="F:non-membrane spanning protein tyrosine kinase activity"/>
    <property type="evidence" value="ECO:0007669"/>
    <property type="project" value="UniProtKB-EC"/>
</dbReference>
<dbReference type="SUPFAM" id="SSF56112">
    <property type="entry name" value="Protein kinase-like (PK-like)"/>
    <property type="match status" value="1"/>
</dbReference>
<dbReference type="FunFam" id="2.30.30.40:FF:000229">
    <property type="entry name" value="Tyrosine-protein kinase"/>
    <property type="match status" value="1"/>
</dbReference>